<dbReference type="STRING" id="52904.ENSSMAP00000029707"/>
<comment type="function">
    <text evidence="10">One gap junction consists of a cluster of closely packed pairs of transmembrane channels, the connexons, through which materials of low MW diffuse from one cell to a neighboring cell.</text>
</comment>
<dbReference type="SMART" id="SM00037">
    <property type="entry name" value="CNX"/>
    <property type="match status" value="1"/>
</dbReference>
<feature type="transmembrane region" description="Helical" evidence="11">
    <location>
        <begin position="225"/>
        <end position="247"/>
    </location>
</feature>
<dbReference type="Gene3D" id="1.20.1440.80">
    <property type="entry name" value="Gap junction channel protein cysteine-rich domain"/>
    <property type="match status" value="1"/>
</dbReference>
<evidence type="ECO:0000256" key="8">
    <source>
        <dbReference type="ARBA" id="ARBA00022989"/>
    </source>
</evidence>
<evidence type="ECO:0000256" key="4">
    <source>
        <dbReference type="ARBA" id="ARBA00022475"/>
    </source>
</evidence>
<dbReference type="InterPro" id="IPR019570">
    <property type="entry name" value="Connexin_CCC"/>
</dbReference>
<dbReference type="InterPro" id="IPR038359">
    <property type="entry name" value="Connexin_N_sf"/>
</dbReference>
<dbReference type="PROSITE" id="PS00407">
    <property type="entry name" value="CONNEXINS_1"/>
    <property type="match status" value="1"/>
</dbReference>
<feature type="transmembrane region" description="Helical" evidence="11">
    <location>
        <begin position="541"/>
        <end position="558"/>
    </location>
</feature>
<comment type="subcellular location">
    <subcellularLocation>
        <location evidence="1">Cell junction</location>
        <location evidence="1">Gap junction</location>
    </subcellularLocation>
    <subcellularLocation>
        <location evidence="2 10">Cell membrane</location>
        <topology evidence="2 10">Multi-pass membrane protein</topology>
    </subcellularLocation>
</comment>
<dbReference type="InterPro" id="IPR013092">
    <property type="entry name" value="Connexin_N"/>
</dbReference>
<evidence type="ECO:0000256" key="11">
    <source>
        <dbReference type="SAM" id="Phobius"/>
    </source>
</evidence>
<gene>
    <name evidence="14" type="ORF">SMAX5B_004267</name>
</gene>
<evidence type="ECO:0000256" key="3">
    <source>
        <dbReference type="ARBA" id="ARBA00011455"/>
    </source>
</evidence>
<feature type="domain" description="Connexin cysteine-rich" evidence="13">
    <location>
        <begin position="663"/>
        <end position="730"/>
    </location>
</feature>
<evidence type="ECO:0000256" key="7">
    <source>
        <dbReference type="ARBA" id="ARBA00022949"/>
    </source>
</evidence>
<feature type="transmembrane region" description="Helical" evidence="11">
    <location>
        <begin position="458"/>
        <end position="482"/>
    </location>
</feature>
<proteinExistence type="inferred from homology"/>
<dbReference type="PROSITE" id="PS00408">
    <property type="entry name" value="CONNEXINS_2"/>
    <property type="match status" value="1"/>
</dbReference>
<feature type="transmembrane region" description="Helical" evidence="11">
    <location>
        <begin position="708"/>
        <end position="731"/>
    </location>
</feature>
<protein>
    <recommendedName>
        <fullName evidence="10">Gap junction protein</fullName>
    </recommendedName>
</protein>
<dbReference type="PANTHER" id="PTHR11984">
    <property type="entry name" value="CONNEXIN"/>
    <property type="match status" value="1"/>
</dbReference>
<comment type="similarity">
    <text evidence="10">Belongs to the connexin family.</text>
</comment>
<keyword evidence="7" id="KW-0965">Cell junction</keyword>
<evidence type="ECO:0000256" key="9">
    <source>
        <dbReference type="ARBA" id="ARBA00023136"/>
    </source>
</evidence>
<keyword evidence="15" id="KW-1185">Reference proteome</keyword>
<keyword evidence="5 10" id="KW-0812">Transmembrane</keyword>
<feature type="transmembrane region" description="Helical" evidence="11">
    <location>
        <begin position="316"/>
        <end position="333"/>
    </location>
</feature>
<evidence type="ECO:0000313" key="15">
    <source>
        <dbReference type="Proteomes" id="UP000246464"/>
    </source>
</evidence>
<evidence type="ECO:0000313" key="14">
    <source>
        <dbReference type="EMBL" id="AWP00293.1"/>
    </source>
</evidence>
<name>A0A2U9B8K1_SCOMX</name>
<comment type="subunit">
    <text evidence="3 10">A connexon is composed of a hexamer of connexins.</text>
</comment>
<evidence type="ECO:0000259" key="12">
    <source>
        <dbReference type="SMART" id="SM00037"/>
    </source>
</evidence>
<dbReference type="InterPro" id="IPR000500">
    <property type="entry name" value="Connexin"/>
</dbReference>
<dbReference type="GO" id="GO:0005243">
    <property type="term" value="F:gap junction channel activity"/>
    <property type="evidence" value="ECO:0007669"/>
    <property type="project" value="TreeGrafter"/>
</dbReference>
<dbReference type="InterPro" id="IPR017990">
    <property type="entry name" value="Connexin_CS"/>
</dbReference>
<feature type="domain" description="Connexin N-terminal" evidence="12">
    <location>
        <begin position="560"/>
        <end position="593"/>
    </location>
</feature>
<dbReference type="SMART" id="SM01089">
    <property type="entry name" value="Connexin_CCC"/>
    <property type="match status" value="1"/>
</dbReference>
<keyword evidence="9 11" id="KW-0472">Membrane</keyword>
<feature type="transmembrane region" description="Helical" evidence="11">
    <location>
        <begin position="488"/>
        <end position="514"/>
    </location>
</feature>
<dbReference type="PANTHER" id="PTHR11984:SF20">
    <property type="entry name" value="GAP JUNCTION BETA-1 PROTEIN"/>
    <property type="match status" value="1"/>
</dbReference>
<dbReference type="Proteomes" id="UP000246464">
    <property type="component" value="Chromosome 4"/>
</dbReference>
<dbReference type="PRINTS" id="PR00206">
    <property type="entry name" value="CONNEXIN"/>
</dbReference>
<feature type="transmembrane region" description="Helical" evidence="11">
    <location>
        <begin position="118"/>
        <end position="144"/>
    </location>
</feature>
<evidence type="ECO:0000256" key="6">
    <source>
        <dbReference type="ARBA" id="ARBA00022868"/>
    </source>
</evidence>
<dbReference type="EMBL" id="CP026246">
    <property type="protein sequence ID" value="AWP00293.1"/>
    <property type="molecule type" value="Genomic_DNA"/>
</dbReference>
<dbReference type="GO" id="GO:0005922">
    <property type="term" value="C:connexin complex"/>
    <property type="evidence" value="ECO:0007669"/>
    <property type="project" value="InterPro"/>
</dbReference>
<evidence type="ECO:0000256" key="1">
    <source>
        <dbReference type="ARBA" id="ARBA00004610"/>
    </source>
</evidence>
<keyword evidence="8 11" id="KW-1133">Transmembrane helix</keyword>
<evidence type="ECO:0000259" key="13">
    <source>
        <dbReference type="SMART" id="SM01089"/>
    </source>
</evidence>
<dbReference type="GO" id="GO:0007267">
    <property type="term" value="P:cell-cell signaling"/>
    <property type="evidence" value="ECO:0007669"/>
    <property type="project" value="TreeGrafter"/>
</dbReference>
<dbReference type="Pfam" id="PF00029">
    <property type="entry name" value="Connexin"/>
    <property type="match status" value="1"/>
</dbReference>
<evidence type="ECO:0000256" key="5">
    <source>
        <dbReference type="ARBA" id="ARBA00022692"/>
    </source>
</evidence>
<accession>A0A2U9B8K1</accession>
<organism evidence="14 15">
    <name type="scientific">Scophthalmus maximus</name>
    <name type="common">Turbot</name>
    <name type="synonym">Psetta maxima</name>
    <dbReference type="NCBI Taxonomy" id="52904"/>
    <lineage>
        <taxon>Eukaryota</taxon>
        <taxon>Metazoa</taxon>
        <taxon>Chordata</taxon>
        <taxon>Craniata</taxon>
        <taxon>Vertebrata</taxon>
        <taxon>Euteleostomi</taxon>
        <taxon>Actinopterygii</taxon>
        <taxon>Neopterygii</taxon>
        <taxon>Teleostei</taxon>
        <taxon>Neoteleostei</taxon>
        <taxon>Acanthomorphata</taxon>
        <taxon>Carangaria</taxon>
        <taxon>Pleuronectiformes</taxon>
        <taxon>Pleuronectoidei</taxon>
        <taxon>Scophthalmidae</taxon>
        <taxon>Scophthalmus</taxon>
    </lineage>
</organism>
<evidence type="ECO:0000256" key="2">
    <source>
        <dbReference type="ARBA" id="ARBA00004651"/>
    </source>
</evidence>
<feature type="transmembrane region" description="Helical" evidence="11">
    <location>
        <begin position="595"/>
        <end position="615"/>
    </location>
</feature>
<evidence type="ECO:0000256" key="10">
    <source>
        <dbReference type="RuleBase" id="RU000630"/>
    </source>
</evidence>
<keyword evidence="6 10" id="KW-0303">Gap junction</keyword>
<dbReference type="AlphaFoldDB" id="A0A2U9B8K1"/>
<keyword evidence="4" id="KW-1003">Cell membrane</keyword>
<reference evidence="14 15" key="1">
    <citation type="submission" date="2017-12" db="EMBL/GenBank/DDBJ databases">
        <title>Integrating genomic resources of turbot (Scophthalmus maximus) in depth evaluation of genetic and physical mapping variation across individuals.</title>
        <authorList>
            <person name="Martinez P."/>
        </authorList>
    </citation>
    <scope>NUCLEOTIDE SEQUENCE [LARGE SCALE GENOMIC DNA]</scope>
</reference>
<feature type="transmembrane region" description="Helical" evidence="11">
    <location>
        <begin position="648"/>
        <end position="675"/>
    </location>
</feature>
<dbReference type="FunFam" id="1.20.1440.80:FF:000001">
    <property type="entry name" value="Gap junction alpha-1"/>
    <property type="match status" value="1"/>
</dbReference>
<sequence>MTCRKSSFFELCSNKWTKTNSSDDRRDSTSESAARNFIKMHFVTYSVKGAISNKLDLLTNLITYLVRHQLYCKPDLNQHKASLLLLRILEVDNPKDTIEYEIFNTFGGQQQKLDQRQIIMIMNLCPLILRFCGSFFVLDLYVLLNIASKASSTSSAEHSTIRTRGQTAVPTQIPQLGRMFDLNSEAVCLPRVNGAIVCKYRAQKHMTSPVQGSDFICQHDTRRNLGYFALIVLFSSFILCLWVVYTLQLCLDLTLKSNETPDDLKLEGINCDSIANFPDALLSGLPTAEGGQRGFIFLWIHINAKPAGQRRPLRRLLCLLHLLLSRLLIPLTLCATNSSFLLLVNLQIECFIKMFLKMPKTNWHNDQVFKLHSETQIHKILFNKRQRILANPQNGEAGIGESNCLIVPALIFNILYSYFNNSFFNGSKIIDFHRSDTVTITDIIKQTFLQFFKRCKKIFCFCILFHSLFLFLLVCVILSPLSTFMWPALFRLFCYLFFDYLQLVCFVLCGLMFYPEPKMNWASFYAVISGVNRHSTGIGRIWLSVLFIFRILVLVVAAESVWGDEKSGFTCNTQQPGCNSVCYDHFFPISHIRLWALQLILVSTPALLVAMHVAHRRHVDKRLYRQSGRANPKDLEQIKTQKMKITGALWWTYVISLFFRVVFEVIFMYLFYMIYPGYKMIRLVKCDSYPCPNTVDCFVSRPTEKTVFTVFMLAASGVCILLNIAEVVFLVGKACSKHLHDAGDSTMGAWIQQKLCSF</sequence>